<evidence type="ECO:0000313" key="6">
    <source>
        <dbReference type="Proteomes" id="UP000588112"/>
    </source>
</evidence>
<dbReference type="InterPro" id="IPR000873">
    <property type="entry name" value="AMP-dep_synth/lig_dom"/>
</dbReference>
<keyword evidence="2" id="KW-0596">Phosphopantetheine</keyword>
<dbReference type="GO" id="GO:0003824">
    <property type="term" value="F:catalytic activity"/>
    <property type="evidence" value="ECO:0007669"/>
    <property type="project" value="InterPro"/>
</dbReference>
<evidence type="ECO:0000259" key="4">
    <source>
        <dbReference type="PROSITE" id="PS50075"/>
    </source>
</evidence>
<dbReference type="Pfam" id="PF00501">
    <property type="entry name" value="AMP-binding"/>
    <property type="match status" value="2"/>
</dbReference>
<dbReference type="InterPro" id="IPR001242">
    <property type="entry name" value="Condensation_dom"/>
</dbReference>
<dbReference type="GO" id="GO:0005829">
    <property type="term" value="C:cytosol"/>
    <property type="evidence" value="ECO:0007669"/>
    <property type="project" value="TreeGrafter"/>
</dbReference>
<organism evidence="5 6">
    <name type="scientific">Sphaerisporangium krabiense</name>
    <dbReference type="NCBI Taxonomy" id="763782"/>
    <lineage>
        <taxon>Bacteria</taxon>
        <taxon>Bacillati</taxon>
        <taxon>Actinomycetota</taxon>
        <taxon>Actinomycetes</taxon>
        <taxon>Streptosporangiales</taxon>
        <taxon>Streptosporangiaceae</taxon>
        <taxon>Sphaerisporangium</taxon>
    </lineage>
</organism>
<feature type="domain" description="Carrier" evidence="4">
    <location>
        <begin position="1080"/>
        <end position="1155"/>
    </location>
</feature>
<dbReference type="CDD" id="cd12117">
    <property type="entry name" value="A_NRPS_Srf_like"/>
    <property type="match status" value="1"/>
</dbReference>
<dbReference type="InterPro" id="IPR006162">
    <property type="entry name" value="Ppantetheine_attach_site"/>
</dbReference>
<keyword evidence="3" id="KW-0597">Phosphoprotein</keyword>
<dbReference type="Pfam" id="PF13193">
    <property type="entry name" value="AMP-binding_C"/>
    <property type="match status" value="2"/>
</dbReference>
<comment type="cofactor">
    <cofactor evidence="1">
        <name>pantetheine 4'-phosphate</name>
        <dbReference type="ChEBI" id="CHEBI:47942"/>
    </cofactor>
</comment>
<dbReference type="InterPro" id="IPR020806">
    <property type="entry name" value="PKS_PP-bd"/>
</dbReference>
<dbReference type="GO" id="GO:0072330">
    <property type="term" value="P:monocarboxylic acid biosynthetic process"/>
    <property type="evidence" value="ECO:0007669"/>
    <property type="project" value="UniProtKB-ARBA"/>
</dbReference>
<dbReference type="SMART" id="SM00823">
    <property type="entry name" value="PKS_PP"/>
    <property type="match status" value="3"/>
</dbReference>
<dbReference type="FunFam" id="3.40.50.980:FF:000001">
    <property type="entry name" value="Non-ribosomal peptide synthetase"/>
    <property type="match status" value="1"/>
</dbReference>
<dbReference type="PROSITE" id="PS50075">
    <property type="entry name" value="CARRIER"/>
    <property type="match status" value="3"/>
</dbReference>
<dbReference type="CDD" id="cd05930">
    <property type="entry name" value="A_NRPS"/>
    <property type="match status" value="1"/>
</dbReference>
<dbReference type="PANTHER" id="PTHR45527:SF1">
    <property type="entry name" value="FATTY ACID SYNTHASE"/>
    <property type="match status" value="1"/>
</dbReference>
<keyword evidence="6" id="KW-1185">Reference proteome</keyword>
<dbReference type="InterPro" id="IPR025110">
    <property type="entry name" value="AMP-bd_C"/>
</dbReference>
<dbReference type="Pfam" id="PF00975">
    <property type="entry name" value="Thioesterase"/>
    <property type="match status" value="1"/>
</dbReference>
<proteinExistence type="predicted"/>
<dbReference type="InterPro" id="IPR020845">
    <property type="entry name" value="AMP-binding_CS"/>
</dbReference>
<dbReference type="NCBIfam" id="TIGR01733">
    <property type="entry name" value="AA-adenyl-dom"/>
    <property type="match status" value="2"/>
</dbReference>
<dbReference type="Pfam" id="PF00668">
    <property type="entry name" value="Condensation"/>
    <property type="match status" value="2"/>
</dbReference>
<dbReference type="InterPro" id="IPR020802">
    <property type="entry name" value="TesA-like"/>
</dbReference>
<dbReference type="GO" id="GO:0008610">
    <property type="term" value="P:lipid biosynthetic process"/>
    <property type="evidence" value="ECO:0007669"/>
    <property type="project" value="UniProtKB-ARBA"/>
</dbReference>
<feature type="domain" description="Carrier" evidence="4">
    <location>
        <begin position="2150"/>
        <end position="2225"/>
    </location>
</feature>
<evidence type="ECO:0000313" key="5">
    <source>
        <dbReference type="EMBL" id="MBB5626035.1"/>
    </source>
</evidence>
<dbReference type="Gene3D" id="3.30.559.10">
    <property type="entry name" value="Chloramphenicol acetyltransferase-like domain"/>
    <property type="match status" value="2"/>
</dbReference>
<dbReference type="SMART" id="SM00824">
    <property type="entry name" value="PKS_TE"/>
    <property type="match status" value="1"/>
</dbReference>
<evidence type="ECO:0000256" key="2">
    <source>
        <dbReference type="ARBA" id="ARBA00022450"/>
    </source>
</evidence>
<dbReference type="Gene3D" id="3.30.559.30">
    <property type="entry name" value="Nonribosomal peptide synthetase, condensation domain"/>
    <property type="match status" value="2"/>
</dbReference>
<dbReference type="PROSITE" id="PS00455">
    <property type="entry name" value="AMP_BINDING"/>
    <property type="match status" value="1"/>
</dbReference>
<dbReference type="FunFam" id="2.30.38.10:FF:000001">
    <property type="entry name" value="Non-ribosomal peptide synthetase PvdI"/>
    <property type="match status" value="1"/>
</dbReference>
<dbReference type="GO" id="GO:0043041">
    <property type="term" value="P:amino acid activation for nonribosomal peptide biosynthetic process"/>
    <property type="evidence" value="ECO:0007669"/>
    <property type="project" value="TreeGrafter"/>
</dbReference>
<dbReference type="Gene3D" id="3.30.300.30">
    <property type="match status" value="2"/>
</dbReference>
<dbReference type="InterPro" id="IPR029058">
    <property type="entry name" value="AB_hydrolase_fold"/>
</dbReference>
<dbReference type="InterPro" id="IPR010071">
    <property type="entry name" value="AA_adenyl_dom"/>
</dbReference>
<dbReference type="FunFam" id="3.30.300.30:FF:000010">
    <property type="entry name" value="Enterobactin synthetase component F"/>
    <property type="match status" value="1"/>
</dbReference>
<comment type="caution">
    <text evidence="5">The sequence shown here is derived from an EMBL/GenBank/DDBJ whole genome shotgun (WGS) entry which is preliminary data.</text>
</comment>
<dbReference type="GO" id="GO:0044550">
    <property type="term" value="P:secondary metabolite biosynthetic process"/>
    <property type="evidence" value="ECO:0007669"/>
    <property type="project" value="TreeGrafter"/>
</dbReference>
<dbReference type="InterPro" id="IPR036736">
    <property type="entry name" value="ACP-like_sf"/>
</dbReference>
<evidence type="ECO:0000256" key="1">
    <source>
        <dbReference type="ARBA" id="ARBA00001957"/>
    </source>
</evidence>
<dbReference type="SUPFAM" id="SSF56801">
    <property type="entry name" value="Acetyl-CoA synthetase-like"/>
    <property type="match status" value="2"/>
</dbReference>
<dbReference type="InterPro" id="IPR045851">
    <property type="entry name" value="AMP-bd_C_sf"/>
</dbReference>
<dbReference type="InterPro" id="IPR009081">
    <property type="entry name" value="PP-bd_ACP"/>
</dbReference>
<dbReference type="FunFam" id="1.10.1200.10:FF:000016">
    <property type="entry name" value="Non-ribosomal peptide synthase"/>
    <property type="match status" value="3"/>
</dbReference>
<dbReference type="SUPFAM" id="SSF52777">
    <property type="entry name" value="CoA-dependent acyltransferases"/>
    <property type="match status" value="4"/>
</dbReference>
<sequence length="2496" mass="265701">MTSALHGSPHGSQGGGAFRTPQEEILGGLFAEALGLPSVGADDNFFELGGDSLLAMRLVNRIRRVLGPAAHVRKLFESPTVAGLARRLAQDADGAQATRVRAAFDEVTVPERAPLSSAQQRLWFLAQLEGPTPRYNMPVAVRLRGTVDAAAMEAALRDVVARHEPLRTVFPQIDGVPYQHVVDMAEVGPLLRQITVPDGGLPGALAEAASEAFDITADLPLRVTDITVAPGGGGPEHVLLLSLHHIAADGESIRPLLGDLATAYAARLAGGAPDFPPLPVTYRRYSEWYRRLLDEESGPDGVLTAQLDFWRRALDGIPRRLALPLDRPRAAVPSHHGAGVPFTIDAALHARLVTLARRCRATLFMVMQAALAALLTRAGAGTDLPFAAAVAGRSHDDLDGLVGLVANTLVFRTDTSGDPSFGDLVDRIRDADMAALAHQEVPFDRVVEAVNPGDARGWSPLVQVSLGFGATGVDADVLRGLPDAELYDVGTVAAKFELGLGMRELPAADGVPQGIAGFLDYAIELFDRDTVELLAANFVRILDQVADDPELTVDRLELAERAAPAGSESLAATVPDRFAELVRDRPDAPALVSGREEVTYQELDRRATALAHRLVALGVGPETPVAVLVDRSVELIVSLLAVLKAGGAFVPLERRSPAARHGVVMRESKARVLLVDATSLSVRFDHQAAILVVEPGAMSAPDVPLPRSTGNPDQLASIMFTSGSTGTPKGVGVTHGDILALARDGSFSGAAHRRVLVHSSYAFDASTYEMWVPLLNGGCCVIAPPGDLDARTLARAIEEHRPTAAAMTTSLFNLMVEEEDAALGVLEEVWTGGEAVSARAIRTLRAARPGTQVVNGYGPTETTTFATRFFVPAEGELPDNVPIGGTLDDVRAYVLDEGLRPVEDGELGELYVAGAGLARGYVGRPGLTAQRFVADPFAGPGERMYRTGDLVRRTDTGDLEFAGRTDDQVKIRGFRIEPGEVQSVVQADPAVALAAVVVHEDDAGERGLVAYVVPADDTDGGALADLRERVAARLPDYMVPSAFVPLDALPITANGKLDRAALPEPERAAQAAAGSRQAAVPRTAVEDILCGLFADALGVEEVGPHDSFFALGGHSMIAMRLVTRIRSVLGVHLALAQLFQEPTPAGVARVLTQVAEPDREPVPLAGGGPRPDPIPLSFAQQRLWFIGQMEGPSATYNIPLVVRLRGALDVATLRTALHDLVTRHEALRTVFPSADGAPYQRILPPAEVGLDLPVVAVAGSEVDAELDRAARHAFDVTVDLPLRCVLFEVTDGPGPEHVLLVLVHHIACDGVSLRPLLADLDHAYRARAAGARPDIEPLAVQYADYTVWQRATLGDERDPSSVLAGHLDHWATALAGMPEQLDLPYDRPRPSEPSYQGDTVELVTDPALHRELLHLARRQNCTLFIVLQAAVAAVLKGYAVGDDIPLGTVVTGRPEAALDDLVGFFVNTLVLRADTSGDPTFTELLHRTRDLELAAFAHQDVPFDLVVERCNPRRSLGRHPLFQVLVALDYGFMNESEPLFGAEATLSSLSTGTAKFDLSVDFDQRRDAQGAPSGLGVVLEYATDLFDRDTVVAIRDRIIRMLEAVVADPDRRIGAIDLLSPAERRRLLADGNGADRPEPEHDTPVRVRQVVDRRPDAVAVSAADGSLTYAELAGRAGAVRRELVAAGAGIDAVTAVLSERSPWFVAAALGVLDGGGGYLPLDPGIPVARAAGMLTDAGARVIVAAAGLRDRAAAIAAACDHPVTVLSPGGSAPLEPPVEAPRDALAYSVFTSGSTGTPKGVLVTRRGLANHLAVVADLYGLGEGDTMAFNAPLTFDVAIWQALTMLTVGGRVHVMDDDTTRDPFALLDAVARHGVTVLQIVPAVLDAVLNACAADPAAAARLTGLRWMLVHGEALPGELARRWYDRFPGIPLANVYGPAECTDDVSIAMLRRDAVAGGRAPIGPPLPNTRCYVLDDRMRLAPPGVVGELYVAGAGVARGYSRRASLTAERFVADPFGPAGTRMYRTGDLVRWNRDGELEFVARADHQLKIRGHRAEPGEIQAALEGDASVGQSAVVASPEGALIAYVTPALAGGHVEVDRLRRRAVDLVPEYMVPTAFVVLDALPRTVNGKLDRAALPAPEPSAAGLLAAPRTPREKVLCGLFARLLGRPEVGVDDDFFQLGGHSMLAMRLIADVRSELGLTVSIRTLFRTPTPAGILAAEAGEDARHDFDVLLPLRTGADPTPLFCVHPASGLAWGYRALAGQLATDTTVYGVQAPGLRDGAPLPASFAEMLDRMAAEIRQVSPTGPYRLLGWSLGGNIAHALATRFQDEGERVELLALIDAYPGETWHYPAFATQSQWDEFSLLATLGEEPPGEVENADRLRHALAALRGTALHRLGLEERVLQRLVDVGVNASRLAAAWRPSRFRGTAMFFTAARGRGPNWPRPEDWERYVDDLAETPLPCRHEEVLADEPRTLIAEALGAALGTGAGLRGAR</sequence>
<dbReference type="Proteomes" id="UP000588112">
    <property type="component" value="Unassembled WGS sequence"/>
</dbReference>
<dbReference type="SUPFAM" id="SSF47336">
    <property type="entry name" value="ACP-like"/>
    <property type="match status" value="3"/>
</dbReference>
<dbReference type="Gene3D" id="3.40.50.980">
    <property type="match status" value="4"/>
</dbReference>
<dbReference type="Gene3D" id="3.40.50.1820">
    <property type="entry name" value="alpha/beta hydrolase"/>
    <property type="match status" value="1"/>
</dbReference>
<name>A0A7W9DQ48_9ACTN</name>
<feature type="domain" description="Carrier" evidence="4">
    <location>
        <begin position="17"/>
        <end position="92"/>
    </location>
</feature>
<dbReference type="GO" id="GO:0031177">
    <property type="term" value="F:phosphopantetheine binding"/>
    <property type="evidence" value="ECO:0007669"/>
    <property type="project" value="InterPro"/>
</dbReference>
<dbReference type="EMBL" id="JACHBR010000001">
    <property type="protein sequence ID" value="MBB5626035.1"/>
    <property type="molecule type" value="Genomic_DNA"/>
</dbReference>
<dbReference type="Pfam" id="PF00550">
    <property type="entry name" value="PP-binding"/>
    <property type="match status" value="3"/>
</dbReference>
<dbReference type="SUPFAM" id="SSF53474">
    <property type="entry name" value="alpha/beta-Hydrolases"/>
    <property type="match status" value="1"/>
</dbReference>
<dbReference type="Gene3D" id="2.30.38.10">
    <property type="entry name" value="Luciferase, Domain 3"/>
    <property type="match status" value="2"/>
</dbReference>
<dbReference type="CDD" id="cd19540">
    <property type="entry name" value="LCL_NRPS-like"/>
    <property type="match status" value="2"/>
</dbReference>
<dbReference type="InterPro" id="IPR001031">
    <property type="entry name" value="Thioesterase"/>
</dbReference>
<dbReference type="Gene3D" id="1.10.1200.10">
    <property type="entry name" value="ACP-like"/>
    <property type="match status" value="2"/>
</dbReference>
<dbReference type="PANTHER" id="PTHR45527">
    <property type="entry name" value="NONRIBOSOMAL PEPTIDE SYNTHETASE"/>
    <property type="match status" value="1"/>
</dbReference>
<accession>A0A7W9DQ48</accession>
<protein>
    <submittedName>
        <fullName evidence="5">Amino acid adenylation domain-containing protein</fullName>
    </submittedName>
</protein>
<dbReference type="RefSeq" id="WP_184609690.1">
    <property type="nucleotide sequence ID" value="NZ_BOOS01000037.1"/>
</dbReference>
<reference evidence="5 6" key="1">
    <citation type="submission" date="2020-08" db="EMBL/GenBank/DDBJ databases">
        <title>Sequencing the genomes of 1000 actinobacteria strains.</title>
        <authorList>
            <person name="Klenk H.-P."/>
        </authorList>
    </citation>
    <scope>NUCLEOTIDE SEQUENCE [LARGE SCALE GENOMIC DNA]</scope>
    <source>
        <strain evidence="5 6">DSM 45790</strain>
    </source>
</reference>
<evidence type="ECO:0000256" key="3">
    <source>
        <dbReference type="ARBA" id="ARBA00022553"/>
    </source>
</evidence>
<dbReference type="PROSITE" id="PS00012">
    <property type="entry name" value="PHOSPHOPANTETHEINE"/>
    <property type="match status" value="3"/>
</dbReference>
<dbReference type="InterPro" id="IPR023213">
    <property type="entry name" value="CAT-like_dom_sf"/>
</dbReference>
<gene>
    <name evidence="5" type="ORF">BJ981_001734</name>
</gene>